<dbReference type="InterPro" id="IPR013766">
    <property type="entry name" value="Thioredoxin_domain"/>
</dbReference>
<reference evidence="3" key="1">
    <citation type="submission" date="2016-11" db="EMBL/GenBank/DDBJ databases">
        <authorList>
            <person name="Varghese N."/>
            <person name="Submissions S."/>
        </authorList>
    </citation>
    <scope>NUCLEOTIDE SEQUENCE [LARGE SCALE GENOMIC DNA]</scope>
    <source>
        <strain evidence="3">DSM 24724</strain>
    </source>
</reference>
<dbReference type="Proteomes" id="UP000184028">
    <property type="component" value="Unassembled WGS sequence"/>
</dbReference>
<dbReference type="SUPFAM" id="SSF52833">
    <property type="entry name" value="Thioredoxin-like"/>
    <property type="match status" value="1"/>
</dbReference>
<dbReference type="GO" id="GO:0016209">
    <property type="term" value="F:antioxidant activity"/>
    <property type="evidence" value="ECO:0007669"/>
    <property type="project" value="InterPro"/>
</dbReference>
<organism evidence="2 3">
    <name type="scientific">Flavobacterium chilense</name>
    <dbReference type="NCBI Taxonomy" id="946677"/>
    <lineage>
        <taxon>Bacteria</taxon>
        <taxon>Pseudomonadati</taxon>
        <taxon>Bacteroidota</taxon>
        <taxon>Flavobacteriia</taxon>
        <taxon>Flavobacteriales</taxon>
        <taxon>Flavobacteriaceae</taxon>
        <taxon>Flavobacterium</taxon>
    </lineage>
</organism>
<dbReference type="EMBL" id="FRBT01000002">
    <property type="protein sequence ID" value="SHL85579.1"/>
    <property type="molecule type" value="Genomic_DNA"/>
</dbReference>
<protein>
    <submittedName>
        <fullName evidence="2">AhpC/TSA family protein</fullName>
    </submittedName>
</protein>
<dbReference type="PROSITE" id="PS51352">
    <property type="entry name" value="THIOREDOXIN_2"/>
    <property type="match status" value="1"/>
</dbReference>
<accession>A0A1M7E2F5</accession>
<dbReference type="InterPro" id="IPR000866">
    <property type="entry name" value="AhpC/TSA"/>
</dbReference>
<name>A0A1M7E2F5_9FLAO</name>
<dbReference type="Gene3D" id="3.40.30.10">
    <property type="entry name" value="Glutaredoxin"/>
    <property type="match status" value="1"/>
</dbReference>
<dbReference type="STRING" id="946677.SAMN05444484_102821"/>
<evidence type="ECO:0000313" key="2">
    <source>
        <dbReference type="EMBL" id="SHL85579.1"/>
    </source>
</evidence>
<dbReference type="InterPro" id="IPR036249">
    <property type="entry name" value="Thioredoxin-like_sf"/>
</dbReference>
<dbReference type="InterPro" id="IPR050553">
    <property type="entry name" value="Thioredoxin_ResA/DsbE_sf"/>
</dbReference>
<proteinExistence type="predicted"/>
<evidence type="ECO:0000313" key="3">
    <source>
        <dbReference type="Proteomes" id="UP000184028"/>
    </source>
</evidence>
<gene>
    <name evidence="2" type="ORF">SAMN05444484_102821</name>
</gene>
<dbReference type="AlphaFoldDB" id="A0A1M7E2F5"/>
<evidence type="ECO:0000259" key="1">
    <source>
        <dbReference type="PROSITE" id="PS51352"/>
    </source>
</evidence>
<dbReference type="OrthoDB" id="662072at2"/>
<dbReference type="GO" id="GO:0016491">
    <property type="term" value="F:oxidoreductase activity"/>
    <property type="evidence" value="ECO:0007669"/>
    <property type="project" value="InterPro"/>
</dbReference>
<sequence length="173" mass="20427">MKKLLKTLLLILFLVVLLFLGYQIISKINHKKEVVQNIKTIPDFLYQDINRKSFTNKNLQKAIPVIFIYFNTECEYCNEEAQMIRENIENFKTVQFIFVSFEKPEKIKKFAQNHQLTPYDNVHFLHDSKVTFAATFDVNSLPCIVLYDKDQNLIEKIRGQIKPAILIKKLNIE</sequence>
<dbReference type="Pfam" id="PF00578">
    <property type="entry name" value="AhpC-TSA"/>
    <property type="match status" value="1"/>
</dbReference>
<feature type="domain" description="Thioredoxin" evidence="1">
    <location>
        <begin position="35"/>
        <end position="173"/>
    </location>
</feature>
<dbReference type="PANTHER" id="PTHR42852">
    <property type="entry name" value="THIOL:DISULFIDE INTERCHANGE PROTEIN DSBE"/>
    <property type="match status" value="1"/>
</dbReference>
<keyword evidence="3" id="KW-1185">Reference proteome</keyword>
<dbReference type="RefSeq" id="WP_068842241.1">
    <property type="nucleotide sequence ID" value="NZ_FRBT01000002.1"/>
</dbReference>
<dbReference type="PANTHER" id="PTHR42852:SF13">
    <property type="entry name" value="PROTEIN DIPZ"/>
    <property type="match status" value="1"/>
</dbReference>